<reference evidence="2" key="1">
    <citation type="journal article" date="2014" name="Front. Microbiol.">
        <title>High frequency of phylogenetically diverse reductive dehalogenase-homologous genes in deep subseafloor sedimentary metagenomes.</title>
        <authorList>
            <person name="Kawai M."/>
            <person name="Futagami T."/>
            <person name="Toyoda A."/>
            <person name="Takaki Y."/>
            <person name="Nishi S."/>
            <person name="Hori S."/>
            <person name="Arai W."/>
            <person name="Tsubouchi T."/>
            <person name="Morono Y."/>
            <person name="Uchiyama I."/>
            <person name="Ito T."/>
            <person name="Fujiyama A."/>
            <person name="Inagaki F."/>
            <person name="Takami H."/>
        </authorList>
    </citation>
    <scope>NUCLEOTIDE SEQUENCE</scope>
    <source>
        <strain evidence="2">Expedition CK06-06</strain>
    </source>
</reference>
<accession>X1SU68</accession>
<evidence type="ECO:0000313" key="2">
    <source>
        <dbReference type="EMBL" id="GAI82681.1"/>
    </source>
</evidence>
<sequence length="98" mass="11284">MAKMEDVQVGTDGIYKTSDFYVASYLLSKGLQIQGIDRHNPRRSEFIFKDREDRPELVQAFVCGRAVGNLPDFISWLNNLRGKGNPGSFRYGYRYVDQ</sequence>
<gene>
    <name evidence="2" type="ORF">S12H4_14541</name>
</gene>
<dbReference type="InterPro" id="IPR043718">
    <property type="entry name" value="DUF5659"/>
</dbReference>
<proteinExistence type="predicted"/>
<name>X1SU68_9ZZZZ</name>
<dbReference type="AlphaFoldDB" id="X1SU68"/>
<dbReference type="Pfam" id="PF18903">
    <property type="entry name" value="DUF5659"/>
    <property type="match status" value="1"/>
</dbReference>
<evidence type="ECO:0000259" key="1">
    <source>
        <dbReference type="Pfam" id="PF18903"/>
    </source>
</evidence>
<organism evidence="2">
    <name type="scientific">marine sediment metagenome</name>
    <dbReference type="NCBI Taxonomy" id="412755"/>
    <lineage>
        <taxon>unclassified sequences</taxon>
        <taxon>metagenomes</taxon>
        <taxon>ecological metagenomes</taxon>
    </lineage>
</organism>
<protein>
    <recommendedName>
        <fullName evidence="1">DUF5659 domain-containing protein</fullName>
    </recommendedName>
</protein>
<comment type="caution">
    <text evidence="2">The sequence shown here is derived from an EMBL/GenBank/DDBJ whole genome shotgun (WGS) entry which is preliminary data.</text>
</comment>
<feature type="domain" description="DUF5659" evidence="1">
    <location>
        <begin position="14"/>
        <end position="83"/>
    </location>
</feature>
<dbReference type="EMBL" id="BARW01006931">
    <property type="protein sequence ID" value="GAI82681.1"/>
    <property type="molecule type" value="Genomic_DNA"/>
</dbReference>